<reference evidence="1 2" key="1">
    <citation type="submission" date="2019-06" db="EMBL/GenBank/DDBJ databases">
        <title>A novel bacterium of genus Amaricoccus, isolated from marine sediment.</title>
        <authorList>
            <person name="Huang H."/>
            <person name="Mo K."/>
            <person name="Hu Y."/>
        </authorList>
    </citation>
    <scope>NUCLEOTIDE SEQUENCE [LARGE SCALE GENOMIC DNA]</scope>
    <source>
        <strain evidence="1 2">HB172011</strain>
    </source>
</reference>
<evidence type="ECO:0000313" key="1">
    <source>
        <dbReference type="EMBL" id="TPE46780.1"/>
    </source>
</evidence>
<comment type="caution">
    <text evidence="1">The sequence shown here is derived from an EMBL/GenBank/DDBJ whole genome shotgun (WGS) entry which is preliminary data.</text>
</comment>
<sequence length="67" mass="7408">MIELIFVACLQSAPETCREERMLFVDAPLLGCVLGAQAELATWVARHPDWGVHHWTCRAGGASEREA</sequence>
<evidence type="ECO:0000313" key="2">
    <source>
        <dbReference type="Proteomes" id="UP000319255"/>
    </source>
</evidence>
<proteinExistence type="predicted"/>
<dbReference type="RefSeq" id="WP_140456165.1">
    <property type="nucleotide sequence ID" value="NZ_VFRP01000040.1"/>
</dbReference>
<keyword evidence="2" id="KW-1185">Reference proteome</keyword>
<dbReference type="AlphaFoldDB" id="A0A501WEL3"/>
<dbReference type="Proteomes" id="UP000319255">
    <property type="component" value="Unassembled WGS sequence"/>
</dbReference>
<protein>
    <submittedName>
        <fullName evidence="1">Uncharacterized protein</fullName>
    </submittedName>
</protein>
<accession>A0A501WEL3</accession>
<dbReference type="OrthoDB" id="7363897at2"/>
<organism evidence="1 2">
    <name type="scientific">Amaricoccus solimangrovi</name>
    <dbReference type="NCBI Taxonomy" id="2589815"/>
    <lineage>
        <taxon>Bacteria</taxon>
        <taxon>Pseudomonadati</taxon>
        <taxon>Pseudomonadota</taxon>
        <taxon>Alphaproteobacteria</taxon>
        <taxon>Rhodobacterales</taxon>
        <taxon>Paracoccaceae</taxon>
        <taxon>Amaricoccus</taxon>
    </lineage>
</organism>
<name>A0A501WEL3_9RHOB</name>
<dbReference type="EMBL" id="VFRP01000040">
    <property type="protein sequence ID" value="TPE46780.1"/>
    <property type="molecule type" value="Genomic_DNA"/>
</dbReference>
<gene>
    <name evidence="1" type="ORF">FJM51_21400</name>
</gene>